<organism evidence="3 4">
    <name type="scientific">Shewanella hanedai</name>
    <name type="common">Alteromonas hanedai</name>
    <dbReference type="NCBI Taxonomy" id="25"/>
    <lineage>
        <taxon>Bacteria</taxon>
        <taxon>Pseudomonadati</taxon>
        <taxon>Pseudomonadota</taxon>
        <taxon>Gammaproteobacteria</taxon>
        <taxon>Alteromonadales</taxon>
        <taxon>Shewanellaceae</taxon>
        <taxon>Shewanella</taxon>
    </lineage>
</organism>
<protein>
    <submittedName>
        <fullName evidence="3">Reverse transcriptase</fullName>
    </submittedName>
</protein>
<dbReference type="AlphaFoldDB" id="A0A553JB90"/>
<dbReference type="EMBL" id="VKGK01000068">
    <property type="protein sequence ID" value="TRY09723.1"/>
    <property type="molecule type" value="Genomic_DNA"/>
</dbReference>
<dbReference type="Pfam" id="PF00078">
    <property type="entry name" value="RVT_1"/>
    <property type="match status" value="1"/>
</dbReference>
<dbReference type="CDD" id="cd01646">
    <property type="entry name" value="RT_Bac_retron_I"/>
    <property type="match status" value="1"/>
</dbReference>
<accession>A0A553JB90</accession>
<proteinExistence type="inferred from homology"/>
<comment type="caution">
    <text evidence="3">The sequence shown here is derived from an EMBL/GenBank/DDBJ whole genome shotgun (WGS) entry which is preliminary data.</text>
</comment>
<dbReference type="InterPro" id="IPR000477">
    <property type="entry name" value="RT_dom"/>
</dbReference>
<keyword evidence="3" id="KW-0695">RNA-directed DNA polymerase</keyword>
<keyword evidence="3" id="KW-0808">Transferase</keyword>
<dbReference type="PROSITE" id="PS50878">
    <property type="entry name" value="RT_POL"/>
    <property type="match status" value="1"/>
</dbReference>
<evidence type="ECO:0000256" key="1">
    <source>
        <dbReference type="ARBA" id="ARBA00034120"/>
    </source>
</evidence>
<dbReference type="InterPro" id="IPR043502">
    <property type="entry name" value="DNA/RNA_pol_sf"/>
</dbReference>
<dbReference type="PANTHER" id="PTHR34047">
    <property type="entry name" value="NUCLEAR INTRON MATURASE 1, MITOCHONDRIAL-RELATED"/>
    <property type="match status" value="1"/>
</dbReference>
<evidence type="ECO:0000259" key="2">
    <source>
        <dbReference type="PROSITE" id="PS50878"/>
    </source>
</evidence>
<name>A0A553JB90_SHEHA</name>
<dbReference type="Proteomes" id="UP000318126">
    <property type="component" value="Unassembled WGS sequence"/>
</dbReference>
<dbReference type="SUPFAM" id="SSF56672">
    <property type="entry name" value="DNA/RNA polymerases"/>
    <property type="match status" value="1"/>
</dbReference>
<evidence type="ECO:0000313" key="3">
    <source>
        <dbReference type="EMBL" id="TRY09723.1"/>
    </source>
</evidence>
<dbReference type="InterPro" id="IPR051083">
    <property type="entry name" value="GrpII_Intron_Splice-Mob/Def"/>
</dbReference>
<keyword evidence="3" id="KW-0548">Nucleotidyltransferase</keyword>
<dbReference type="PANTHER" id="PTHR34047:SF8">
    <property type="entry name" value="PROTEIN YKFC"/>
    <property type="match status" value="1"/>
</dbReference>
<gene>
    <name evidence="3" type="ORF">FN961_25555</name>
</gene>
<sequence length="545" mass="62280">MNSVNVDHFKRAIDDIGAHGDNDMLPFDIETVFLSATKDKLAQIAFDFFERLEKDGKKNAKNTLNSIQIFKERLLSPTGSSGFRISTKIHPFWNVYLNGIAIAIAEKNEQNRSPNAHSYRFDDMGPGFFDRDRSWRAYKEATIKDPALKSKGAVVVQTDISSFYEHIYHHRIENCINDLFGDNSTVSTQVDRLLSQISSGRSFGFPVGGQCSRVLAELLMTSIDQLLTLSNITWHRYVDDFTLIADSQAEAYKAISILSNALADYGLSLNRSKTTILKGQHYENFVHSQLFTDDDNASKLKKIDLHFDPYSDNAHSDYDELADTVEQLNVQTLLDLEIHKSQPDTFLINQISRTLKLHDPALALQLCKTLLSPENLHSFRGSWSTIIKGVISLRADEKYSGIYVLLDNLLDNIISHSEHLLLPEANCLHYLRALRLSRTNTRATYVHQKLQDSTSETIKRACLECIRSWKDRPSFIHARNKWSNLTPEVQRMLWLTSFEFGDEGKHFRLQVKNVIHRSWALGIELKDKPSFSGSYVSWVEDMVRK</sequence>
<reference evidence="4" key="1">
    <citation type="submission" date="2019-07" db="EMBL/GenBank/DDBJ databases">
        <title>Shewanella sp. YLB-08 draft genomic sequence.</title>
        <authorList>
            <person name="Yu L."/>
        </authorList>
    </citation>
    <scope>NUCLEOTIDE SEQUENCE [LARGE SCALE GENOMIC DNA]</scope>
    <source>
        <strain evidence="4">JCM 20706</strain>
    </source>
</reference>
<feature type="domain" description="Reverse transcriptase" evidence="2">
    <location>
        <begin position="1"/>
        <end position="290"/>
    </location>
</feature>
<evidence type="ECO:0000313" key="4">
    <source>
        <dbReference type="Proteomes" id="UP000318126"/>
    </source>
</evidence>
<dbReference type="GO" id="GO:0003964">
    <property type="term" value="F:RNA-directed DNA polymerase activity"/>
    <property type="evidence" value="ECO:0007669"/>
    <property type="project" value="UniProtKB-KW"/>
</dbReference>
<comment type="similarity">
    <text evidence="1">Belongs to the bacterial reverse transcriptase family.</text>
</comment>
<dbReference type="OrthoDB" id="9780724at2"/>
<keyword evidence="4" id="KW-1185">Reference proteome</keyword>